<feature type="transmembrane region" description="Helical" evidence="7">
    <location>
        <begin position="103"/>
        <end position="121"/>
    </location>
</feature>
<gene>
    <name evidence="7" type="primary">lgt</name>
    <name evidence="8" type="ORF">ABENE_09035</name>
</gene>
<dbReference type="AlphaFoldDB" id="V4RLZ8"/>
<dbReference type="EC" id="2.5.1.145" evidence="7"/>
<feature type="binding site" evidence="7">
    <location>
        <position position="149"/>
    </location>
    <ligand>
        <name>a 1,2-diacyl-sn-glycero-3-phospho-(1'-sn-glycerol)</name>
        <dbReference type="ChEBI" id="CHEBI:64716"/>
    </ligand>
</feature>
<evidence type="ECO:0000256" key="4">
    <source>
        <dbReference type="ARBA" id="ARBA00022692"/>
    </source>
</evidence>
<keyword evidence="9" id="KW-1185">Reference proteome</keyword>
<dbReference type="GO" id="GO:0008961">
    <property type="term" value="F:phosphatidylglycerol-prolipoprotein diacylglyceryl transferase activity"/>
    <property type="evidence" value="ECO:0007669"/>
    <property type="project" value="UniProtKB-UniRule"/>
</dbReference>
<feature type="transmembrane region" description="Helical" evidence="7">
    <location>
        <begin position="20"/>
        <end position="42"/>
    </location>
</feature>
<evidence type="ECO:0000313" key="9">
    <source>
        <dbReference type="Proteomes" id="UP000017837"/>
    </source>
</evidence>
<comment type="similarity">
    <text evidence="1 7">Belongs to the Lgt family.</text>
</comment>
<feature type="transmembrane region" description="Helical" evidence="7">
    <location>
        <begin position="63"/>
        <end position="83"/>
    </location>
</feature>
<dbReference type="PROSITE" id="PS01311">
    <property type="entry name" value="LGT"/>
    <property type="match status" value="1"/>
</dbReference>
<feature type="transmembrane region" description="Helical" evidence="7">
    <location>
        <begin position="133"/>
        <end position="154"/>
    </location>
</feature>
<evidence type="ECO:0000256" key="1">
    <source>
        <dbReference type="ARBA" id="ARBA00007150"/>
    </source>
</evidence>
<dbReference type="eggNOG" id="COG0682">
    <property type="taxonomic scope" value="Bacteria"/>
</dbReference>
<feature type="transmembrane region" description="Helical" evidence="7">
    <location>
        <begin position="199"/>
        <end position="217"/>
    </location>
</feature>
<name>V4RLZ8_9CAUL</name>
<proteinExistence type="inferred from homology"/>
<dbReference type="PATRIC" id="fig|1121022.4.peg.1819"/>
<keyword evidence="2 7" id="KW-1003">Cell membrane</keyword>
<reference evidence="8 9" key="1">
    <citation type="journal article" date="2014" name="Nature">
        <title>Sequential evolution of bacterial morphology by co-option of a developmental regulator.</title>
        <authorList>
            <person name="Jiang C."/>
            <person name="Brown P.J."/>
            <person name="Ducret A."/>
            <person name="Brun Y.V."/>
        </authorList>
    </citation>
    <scope>NUCLEOTIDE SEQUENCE [LARGE SCALE GENOMIC DNA]</scope>
    <source>
        <strain evidence="8 9">DSM 16100</strain>
    </source>
</reference>
<feature type="transmembrane region" description="Helical" evidence="7">
    <location>
        <begin position="253"/>
        <end position="276"/>
    </location>
</feature>
<keyword evidence="6 7" id="KW-0472">Membrane</keyword>
<dbReference type="UniPathway" id="UPA00664"/>
<evidence type="ECO:0000256" key="3">
    <source>
        <dbReference type="ARBA" id="ARBA00022679"/>
    </source>
</evidence>
<dbReference type="Proteomes" id="UP000017837">
    <property type="component" value="Unassembled WGS sequence"/>
</dbReference>
<keyword evidence="5 7" id="KW-1133">Transmembrane helix</keyword>
<keyword evidence="3 7" id="KW-0808">Transferase</keyword>
<evidence type="ECO:0000256" key="5">
    <source>
        <dbReference type="ARBA" id="ARBA00022989"/>
    </source>
</evidence>
<dbReference type="EMBL" id="AWGB01000014">
    <property type="protein sequence ID" value="ESQ92298.1"/>
    <property type="molecule type" value="Genomic_DNA"/>
</dbReference>
<dbReference type="GO" id="GO:0042158">
    <property type="term" value="P:lipoprotein biosynthetic process"/>
    <property type="evidence" value="ECO:0007669"/>
    <property type="project" value="UniProtKB-UniRule"/>
</dbReference>
<feature type="transmembrane region" description="Helical" evidence="7">
    <location>
        <begin position="224"/>
        <end position="241"/>
    </location>
</feature>
<dbReference type="Pfam" id="PF01790">
    <property type="entry name" value="LGT"/>
    <property type="match status" value="1"/>
</dbReference>
<protein>
    <recommendedName>
        <fullName evidence="7">Phosphatidylglycerol--prolipoprotein diacylglyceryl transferase</fullName>
        <ecNumber evidence="7">2.5.1.145</ecNumber>
    </recommendedName>
</protein>
<comment type="caution">
    <text evidence="8">The sequence shown here is derived from an EMBL/GenBank/DDBJ whole genome shotgun (WGS) entry which is preliminary data.</text>
</comment>
<evidence type="ECO:0000256" key="2">
    <source>
        <dbReference type="ARBA" id="ARBA00022475"/>
    </source>
</evidence>
<organism evidence="8 9">
    <name type="scientific">Asticcacaulis benevestitus DSM 16100 = ATCC BAA-896</name>
    <dbReference type="NCBI Taxonomy" id="1121022"/>
    <lineage>
        <taxon>Bacteria</taxon>
        <taxon>Pseudomonadati</taxon>
        <taxon>Pseudomonadota</taxon>
        <taxon>Alphaproteobacteria</taxon>
        <taxon>Caulobacterales</taxon>
        <taxon>Caulobacteraceae</taxon>
        <taxon>Asticcacaulis</taxon>
    </lineage>
</organism>
<dbReference type="NCBIfam" id="TIGR00544">
    <property type="entry name" value="lgt"/>
    <property type="match status" value="1"/>
</dbReference>
<accession>V4RLZ8</accession>
<dbReference type="HAMAP" id="MF_01147">
    <property type="entry name" value="Lgt"/>
    <property type="match status" value="1"/>
</dbReference>
<comment type="catalytic activity">
    <reaction evidence="7">
        <text>L-cysteinyl-[prolipoprotein] + a 1,2-diacyl-sn-glycero-3-phospho-(1'-sn-glycerol) = an S-1,2-diacyl-sn-glyceryl-L-cysteinyl-[prolipoprotein] + sn-glycerol 1-phosphate + H(+)</text>
        <dbReference type="Rhea" id="RHEA:56712"/>
        <dbReference type="Rhea" id="RHEA-COMP:14679"/>
        <dbReference type="Rhea" id="RHEA-COMP:14680"/>
        <dbReference type="ChEBI" id="CHEBI:15378"/>
        <dbReference type="ChEBI" id="CHEBI:29950"/>
        <dbReference type="ChEBI" id="CHEBI:57685"/>
        <dbReference type="ChEBI" id="CHEBI:64716"/>
        <dbReference type="ChEBI" id="CHEBI:140658"/>
        <dbReference type="EC" id="2.5.1.145"/>
    </reaction>
</comment>
<keyword evidence="4 7" id="KW-0812">Transmembrane</keyword>
<comment type="function">
    <text evidence="7">Catalyzes the transfer of the diacylglyceryl group from phosphatidylglycerol to the sulfhydryl group of the N-terminal cysteine of a prolipoprotein, the first step in the formation of mature lipoproteins.</text>
</comment>
<dbReference type="PANTHER" id="PTHR30589:SF0">
    <property type="entry name" value="PHOSPHATIDYLGLYCEROL--PROLIPOPROTEIN DIACYLGLYCERYL TRANSFERASE"/>
    <property type="match status" value="1"/>
</dbReference>
<dbReference type="InterPro" id="IPR001640">
    <property type="entry name" value="Lgt"/>
</dbReference>
<comment type="subcellular location">
    <subcellularLocation>
        <location evidence="7">Cell membrane</location>
        <topology evidence="7">Multi-pass membrane protein</topology>
    </subcellularLocation>
</comment>
<evidence type="ECO:0000256" key="6">
    <source>
        <dbReference type="ARBA" id="ARBA00023136"/>
    </source>
</evidence>
<evidence type="ECO:0000256" key="7">
    <source>
        <dbReference type="HAMAP-Rule" id="MF_01147"/>
    </source>
</evidence>
<dbReference type="STRING" id="1121022.GCA_000376105_02413"/>
<sequence length="296" mass="32780">MSLNLPDIDPIIVHLGPVAIRWYALAYVAGIVAGWLYISSLIKKEALWAPRAAPVAPLQLDDLILWVTLGVILGGRIGYVLAYDTSIIWKDPLQILQIWQGGMSFHGGFTGVVVATILYCRAQKFDLPRMLNLGDLLACAAPIGLFFGRIANFINGELWGRTTDVPWGIIFCNKYIEKQYGGDCPAGLYPRHPSQLYEALGEGLLMFILLWLLANLYKQFKRPGLIMGAFITGYGLIRILLENVRNPDAQMTSFQIITMGMILSVPMVLAGGYLIWNALRQTPVTPEPVETTKLDG</sequence>
<dbReference type="GO" id="GO:0005886">
    <property type="term" value="C:plasma membrane"/>
    <property type="evidence" value="ECO:0007669"/>
    <property type="project" value="UniProtKB-SubCell"/>
</dbReference>
<comment type="pathway">
    <text evidence="7">Protein modification; lipoprotein biosynthesis (diacylglyceryl transfer).</text>
</comment>
<dbReference type="PANTHER" id="PTHR30589">
    <property type="entry name" value="PROLIPOPROTEIN DIACYLGLYCERYL TRANSFERASE"/>
    <property type="match status" value="1"/>
</dbReference>
<evidence type="ECO:0000313" key="8">
    <source>
        <dbReference type="EMBL" id="ESQ92298.1"/>
    </source>
</evidence>